<evidence type="ECO:0000313" key="1">
    <source>
        <dbReference type="EMBL" id="KAF2606172.1"/>
    </source>
</evidence>
<proteinExistence type="predicted"/>
<sequence length="97" mass="10795">MLLSIIQMNKNKLKNTCCILSSVTPHSKHADGTAIPQCLSLSIVANLSRSRSQVMKEYLGTFSVTESVGVYGEGGYGDKPLMYYNRGEEGYHLFDWD</sequence>
<accession>A0A8S9LI92</accession>
<comment type="caution">
    <text evidence="1">The sequence shown here is derived from an EMBL/GenBank/DDBJ whole genome shotgun (WGS) entry which is preliminary data.</text>
</comment>
<organism evidence="1 2">
    <name type="scientific">Brassica cretica</name>
    <name type="common">Mustard</name>
    <dbReference type="NCBI Taxonomy" id="69181"/>
    <lineage>
        <taxon>Eukaryota</taxon>
        <taxon>Viridiplantae</taxon>
        <taxon>Streptophyta</taxon>
        <taxon>Embryophyta</taxon>
        <taxon>Tracheophyta</taxon>
        <taxon>Spermatophyta</taxon>
        <taxon>Magnoliopsida</taxon>
        <taxon>eudicotyledons</taxon>
        <taxon>Gunneridae</taxon>
        <taxon>Pentapetalae</taxon>
        <taxon>rosids</taxon>
        <taxon>malvids</taxon>
        <taxon>Brassicales</taxon>
        <taxon>Brassicaceae</taxon>
        <taxon>Brassiceae</taxon>
        <taxon>Brassica</taxon>
    </lineage>
</organism>
<name>A0A8S9LI92_BRACR</name>
<protein>
    <submittedName>
        <fullName evidence="1">Uncharacterized protein</fullName>
    </submittedName>
</protein>
<gene>
    <name evidence="1" type="ORF">F2Q68_00046569</name>
</gene>
<dbReference type="Proteomes" id="UP000712281">
    <property type="component" value="Unassembled WGS sequence"/>
</dbReference>
<dbReference type="AlphaFoldDB" id="A0A8S9LI92"/>
<reference evidence="1" key="1">
    <citation type="submission" date="2019-12" db="EMBL/GenBank/DDBJ databases">
        <title>Genome sequencing and annotation of Brassica cretica.</title>
        <authorList>
            <person name="Studholme D.J."/>
            <person name="Sarris P.F."/>
        </authorList>
    </citation>
    <scope>NUCLEOTIDE SEQUENCE</scope>
    <source>
        <strain evidence="1">PFS-001/15</strain>
        <tissue evidence="1">Leaf</tissue>
    </source>
</reference>
<evidence type="ECO:0000313" key="2">
    <source>
        <dbReference type="Proteomes" id="UP000712281"/>
    </source>
</evidence>
<dbReference type="EMBL" id="QGKW02000276">
    <property type="protein sequence ID" value="KAF2606172.1"/>
    <property type="molecule type" value="Genomic_DNA"/>
</dbReference>